<dbReference type="GO" id="GO:0006310">
    <property type="term" value="P:DNA recombination"/>
    <property type="evidence" value="ECO:0007669"/>
    <property type="project" value="UniProtKB-KW"/>
</dbReference>
<proteinExistence type="predicted"/>
<dbReference type="InterPro" id="IPR011010">
    <property type="entry name" value="DNA_brk_join_enz"/>
</dbReference>
<evidence type="ECO:0000256" key="2">
    <source>
        <dbReference type="SAM" id="MobiDB-lite"/>
    </source>
</evidence>
<organism evidence="3 4">
    <name type="scientific">Pseudomonas brassicacearum</name>
    <dbReference type="NCBI Taxonomy" id="930166"/>
    <lineage>
        <taxon>Bacteria</taxon>
        <taxon>Pseudomonadati</taxon>
        <taxon>Pseudomonadota</taxon>
        <taxon>Gammaproteobacteria</taxon>
        <taxon>Pseudomonadales</taxon>
        <taxon>Pseudomonadaceae</taxon>
        <taxon>Pseudomonas</taxon>
    </lineage>
</organism>
<dbReference type="SUPFAM" id="SSF56349">
    <property type="entry name" value="DNA breaking-rejoining enzymes"/>
    <property type="match status" value="1"/>
</dbReference>
<name>A0A423JX68_9PSED</name>
<dbReference type="InterPro" id="IPR013762">
    <property type="entry name" value="Integrase-like_cat_sf"/>
</dbReference>
<evidence type="ECO:0000313" key="4">
    <source>
        <dbReference type="Proteomes" id="UP000286351"/>
    </source>
</evidence>
<reference evidence="3 4" key="1">
    <citation type="submission" date="2016-10" db="EMBL/GenBank/DDBJ databases">
        <title>Comparative genome analysis of multiple Pseudomonas spp. focuses on biocontrol and plant growth promoting traits.</title>
        <authorList>
            <person name="Tao X.-Y."/>
            <person name="Taylor C.G."/>
        </authorList>
    </citation>
    <scope>NUCLEOTIDE SEQUENCE [LARGE SCALE GENOMIC DNA]</scope>
    <source>
        <strain evidence="3 4">38D4</strain>
    </source>
</reference>
<protein>
    <submittedName>
        <fullName evidence="3">Integrase</fullName>
    </submittedName>
</protein>
<dbReference type="AlphaFoldDB" id="A0A423JX68"/>
<dbReference type="GO" id="GO:0003677">
    <property type="term" value="F:DNA binding"/>
    <property type="evidence" value="ECO:0007669"/>
    <property type="project" value="InterPro"/>
</dbReference>
<feature type="region of interest" description="Disordered" evidence="2">
    <location>
        <begin position="499"/>
        <end position="533"/>
    </location>
</feature>
<dbReference type="EMBL" id="MOBO01000001">
    <property type="protein sequence ID" value="RON42277.1"/>
    <property type="molecule type" value="Genomic_DNA"/>
</dbReference>
<gene>
    <name evidence="3" type="ORF">BK664_01420</name>
</gene>
<dbReference type="Proteomes" id="UP000286351">
    <property type="component" value="Unassembled WGS sequence"/>
</dbReference>
<evidence type="ECO:0000256" key="1">
    <source>
        <dbReference type="ARBA" id="ARBA00023172"/>
    </source>
</evidence>
<dbReference type="GO" id="GO:0015074">
    <property type="term" value="P:DNA integration"/>
    <property type="evidence" value="ECO:0007669"/>
    <property type="project" value="InterPro"/>
</dbReference>
<evidence type="ECO:0000313" key="3">
    <source>
        <dbReference type="EMBL" id="RON42277.1"/>
    </source>
</evidence>
<accession>A0A423JX68</accession>
<dbReference type="Gene3D" id="1.10.443.10">
    <property type="entry name" value="Intergrase catalytic core"/>
    <property type="match status" value="1"/>
</dbReference>
<dbReference type="RefSeq" id="WP_123364182.1">
    <property type="nucleotide sequence ID" value="NZ_MOBO01000001.1"/>
</dbReference>
<sequence length="687" mass="78420">MVRLANFNPNPKLSPASNLKKFIAICRSKLTLWSDQKDFAWEAPIWLVTNGRVRFTNLVNSKLHPSVYPSNDQLMHPNFIEVAKSYIRYRHTNKPHRNNAKELQVFRVLEAALVESLPEPDITKIEEKHFVSACEKLKNFSGRQNICSEMLNILKFFSECYIVPATVTRWQNPYKGKQGYAFQNGAHAPAKVKESKAAKQDSFLAIADVFARPLSQLEDADIMITSLTALLLSAPMRLGESRRWRKDCLHSDLDKNGDRQYYLSYYVPKINSFTRKAIPTTMATVADEAVRRLLKITDEGRKLALYLESAPTRFYRHENCPNVPDNQELSRDEVFEALGFLNSHGCESFIKKHTGSYSLTGFSLNSLWQIVLAEHRISNPNFPYQEPPRQNATALKMSESLLCFRRNQLAYSWTTSPVLLAPFKNDHFSKRLDGATMENRKNQRPMCFFSRNGFEPQKILSHSLRHFVNRLAQQHGVSIEQITEWSSRASVQQTRTYLHETDEQRAKKSANVMSTSQEQETLKPVTEESAASYGNGPFHRSRYGICRRSWRAGPCIKFGDCTNCSELLACKGDKIALEAVRTDRDNMVMTYNAAKRAVDSGERSATLWMQKATPQIQRLIELMNVLENPNILDGTPIELTGTNFNHESQIISEKAEEAGIRLLNTESLALEYGDDLIDCLKLLLEEN</sequence>
<keyword evidence="1" id="KW-0233">DNA recombination</keyword>
<comment type="caution">
    <text evidence="3">The sequence shown here is derived from an EMBL/GenBank/DDBJ whole genome shotgun (WGS) entry which is preliminary data.</text>
</comment>